<dbReference type="Pfam" id="PF04773">
    <property type="entry name" value="FecR"/>
    <property type="match status" value="1"/>
</dbReference>
<dbReference type="Pfam" id="PF16344">
    <property type="entry name" value="FecR_C"/>
    <property type="match status" value="1"/>
</dbReference>
<dbReference type="Gene3D" id="2.60.120.1440">
    <property type="match status" value="1"/>
</dbReference>
<dbReference type="RefSeq" id="WP_111634154.1">
    <property type="nucleotide sequence ID" value="NZ_QLLR01000012.1"/>
</dbReference>
<evidence type="ECO:0000313" key="4">
    <source>
        <dbReference type="EMBL" id="RAJ29716.1"/>
    </source>
</evidence>
<evidence type="ECO:0000313" key="5">
    <source>
        <dbReference type="Proteomes" id="UP000249754"/>
    </source>
</evidence>
<keyword evidence="1" id="KW-1133">Transmembrane helix</keyword>
<dbReference type="PIRSF" id="PIRSF018266">
    <property type="entry name" value="FecR"/>
    <property type="match status" value="1"/>
</dbReference>
<dbReference type="STRING" id="188932.AY601_3756"/>
<reference evidence="4 5" key="1">
    <citation type="submission" date="2018-06" db="EMBL/GenBank/DDBJ databases">
        <title>Genomic Encyclopedia of Archaeal and Bacterial Type Strains, Phase II (KMG-II): from individual species to whole genera.</title>
        <authorList>
            <person name="Goeker M."/>
        </authorList>
    </citation>
    <scope>NUCLEOTIDE SEQUENCE [LARGE SCALE GENOMIC DNA]</scope>
    <source>
        <strain evidence="4 5">DSM 14825</strain>
    </source>
</reference>
<dbReference type="OrthoDB" id="1452822at2"/>
<dbReference type="EMBL" id="QLLR01000012">
    <property type="protein sequence ID" value="RAJ29716.1"/>
    <property type="molecule type" value="Genomic_DNA"/>
</dbReference>
<gene>
    <name evidence="4" type="ORF">LY11_02679</name>
</gene>
<organism evidence="4 5">
    <name type="scientific">Pedobacter cryoconitis</name>
    <dbReference type="NCBI Taxonomy" id="188932"/>
    <lineage>
        <taxon>Bacteria</taxon>
        <taxon>Pseudomonadati</taxon>
        <taxon>Bacteroidota</taxon>
        <taxon>Sphingobacteriia</taxon>
        <taxon>Sphingobacteriales</taxon>
        <taxon>Sphingobacteriaceae</taxon>
        <taxon>Pedobacter</taxon>
    </lineage>
</organism>
<dbReference type="PANTHER" id="PTHR30273">
    <property type="entry name" value="PERIPLASMIC SIGNAL SENSOR AND SIGMA FACTOR ACTIVATOR FECR-RELATED"/>
    <property type="match status" value="1"/>
</dbReference>
<evidence type="ECO:0000259" key="2">
    <source>
        <dbReference type="Pfam" id="PF04773"/>
    </source>
</evidence>
<accession>A0A327SKI0</accession>
<feature type="domain" description="FecR protein" evidence="2">
    <location>
        <begin position="113"/>
        <end position="207"/>
    </location>
</feature>
<evidence type="ECO:0000256" key="1">
    <source>
        <dbReference type="SAM" id="Phobius"/>
    </source>
</evidence>
<comment type="caution">
    <text evidence="4">The sequence shown here is derived from an EMBL/GenBank/DDBJ whole genome shotgun (WGS) entry which is preliminary data.</text>
</comment>
<dbReference type="AlphaFoldDB" id="A0A327SKI0"/>
<dbReference type="InterPro" id="IPR006860">
    <property type="entry name" value="FecR"/>
</dbReference>
<dbReference type="Proteomes" id="UP000249754">
    <property type="component" value="Unassembled WGS sequence"/>
</dbReference>
<proteinExistence type="predicted"/>
<evidence type="ECO:0000259" key="3">
    <source>
        <dbReference type="Pfam" id="PF16344"/>
    </source>
</evidence>
<protein>
    <submittedName>
        <fullName evidence="4">FecR family protein</fullName>
    </submittedName>
</protein>
<keyword evidence="1" id="KW-0472">Membrane</keyword>
<keyword evidence="1" id="KW-0812">Transmembrane</keyword>
<dbReference type="InterPro" id="IPR032508">
    <property type="entry name" value="FecR_C"/>
</dbReference>
<feature type="transmembrane region" description="Helical" evidence="1">
    <location>
        <begin position="76"/>
        <end position="95"/>
    </location>
</feature>
<name>A0A327SKI0_9SPHI</name>
<feature type="domain" description="Protein FecR C-terminal" evidence="3">
    <location>
        <begin position="245"/>
        <end position="307"/>
    </location>
</feature>
<dbReference type="PANTHER" id="PTHR30273:SF2">
    <property type="entry name" value="PROTEIN FECR"/>
    <property type="match status" value="1"/>
</dbReference>
<sequence length="319" mass="36141">MEDKRLAEDLLKKYLDAKATPKEIEQVENWYNSYEGKNKTLSQSQKAVIERRMLITLQQHIQQRPKAKTAIIRNNTFLQIAASTLLICSIGLFWLKTRPHPQQKTQQPLLIARTQANEKKTITLTDGSEITLNPSSRLSYPAKFAASFREISLEEGEAFFKIAHDEKRPFNVQLPGKLYTKVLGTSFTIRAFKASNALNISVSTGKVAVGNKNQVFGTLVKGQQMTYDKNKETAIISQTPVPDTRIVFEGINLRQALQKLAYIYSIKIELNPASLGNLGCTATFHSKQKPEEILNIICSLYNLKYDTTPDHQSFKIYKQ</sequence>
<dbReference type="Gene3D" id="3.55.50.30">
    <property type="match status" value="1"/>
</dbReference>
<dbReference type="InterPro" id="IPR012373">
    <property type="entry name" value="Ferrdict_sens_TM"/>
</dbReference>
<dbReference type="GO" id="GO:0016989">
    <property type="term" value="F:sigma factor antagonist activity"/>
    <property type="evidence" value="ECO:0007669"/>
    <property type="project" value="TreeGrafter"/>
</dbReference>